<feature type="domain" description="hAT-like transposase RNase-H fold" evidence="13">
    <location>
        <begin position="336"/>
        <end position="437"/>
    </location>
</feature>
<keyword evidence="7" id="KW-0238">DNA-binding</keyword>
<protein>
    <submittedName>
        <fullName evidence="15">Zinc finger BED domain-containing protein RICESLEEPER 1-like</fullName>
    </submittedName>
</protein>
<feature type="domain" description="HAT C-terminal dimerisation" evidence="12">
    <location>
        <begin position="485"/>
        <end position="567"/>
    </location>
</feature>
<comment type="subunit">
    <text evidence="2">Homodimer.</text>
</comment>
<dbReference type="Proteomes" id="UP000515211">
    <property type="component" value="Chromosome 3"/>
</dbReference>
<sequence length="596" mass="69005">MDSTNMNVVAQEQQEETPVEETANFVPDESASGENSNKSLLKSVYWQYFSRYKEGEEWKAKCNHCKSVLGANPRNGTTNLKKYVLHYCKRIKLANSRQSTIAESLQRHGKNSLDAFIFDASHTRKFIAKSICMHEYPLSYMDHVATREVFASMQPMFKMPSRNTIKKDILEMYKVEKLNINKMIDANDSRVAITTDMWTSNQEKGYMVVTAHYIDSSWNLQMRVLSFTYVPAPHSSEVLSNALMKVLLEWNLDRKLSTITLDNCSTNDAMIDVLLGRLDSNYLLLEETAWLYRDVFARLKQKDSNYKSVPSNEEWELAKEICGKLKLFYDVTQLFSGTQVPTANIYFNKVCEIHVGLEKWDVSPNPVISSMACMIKRKFDKYWEEIHGIMGVAAILDPRYKFDGLEYKFARICEDPNECTRKVERIKQACYELLHEYQKNTSNSSNMSMESTQELRVNTDDDDDVGYQLYIRQKKKEKGSFVKTEFDHYVEEDVHPLTPDFDILAWWKVNGVRFPTLQKIARDIFVIPVSTVASESSFSTSGRIIATHRGSFHEDTVEALMCNQNWLWAEYYKRGGKPDYQTANEDNDAFSELTEE</sequence>
<dbReference type="GO" id="GO:0046983">
    <property type="term" value="F:protein dimerization activity"/>
    <property type="evidence" value="ECO:0007669"/>
    <property type="project" value="InterPro"/>
</dbReference>
<dbReference type="PANTHER" id="PTHR46481">
    <property type="entry name" value="ZINC FINGER BED DOMAIN-CONTAINING PROTEIN 4"/>
    <property type="match status" value="1"/>
</dbReference>
<reference evidence="15" key="2">
    <citation type="submission" date="2025-08" db="UniProtKB">
        <authorList>
            <consortium name="RefSeq"/>
        </authorList>
    </citation>
    <scope>IDENTIFICATION</scope>
    <source>
        <tissue evidence="15">Whole plant</tissue>
    </source>
</reference>
<dbReference type="InterPro" id="IPR003656">
    <property type="entry name" value="Znf_BED"/>
</dbReference>
<dbReference type="GeneID" id="127745571"/>
<organism evidence="14 15">
    <name type="scientific">Arachis duranensis</name>
    <name type="common">Wild peanut</name>
    <dbReference type="NCBI Taxonomy" id="130453"/>
    <lineage>
        <taxon>Eukaryota</taxon>
        <taxon>Viridiplantae</taxon>
        <taxon>Streptophyta</taxon>
        <taxon>Embryophyta</taxon>
        <taxon>Tracheophyta</taxon>
        <taxon>Spermatophyta</taxon>
        <taxon>Magnoliopsida</taxon>
        <taxon>eudicotyledons</taxon>
        <taxon>Gunneridae</taxon>
        <taxon>Pentapetalae</taxon>
        <taxon>rosids</taxon>
        <taxon>fabids</taxon>
        <taxon>Fabales</taxon>
        <taxon>Fabaceae</taxon>
        <taxon>Papilionoideae</taxon>
        <taxon>50 kb inversion clade</taxon>
        <taxon>dalbergioids sensu lato</taxon>
        <taxon>Dalbergieae</taxon>
        <taxon>Pterocarpus clade</taxon>
        <taxon>Arachis</taxon>
    </lineage>
</organism>
<dbReference type="Pfam" id="PF02892">
    <property type="entry name" value="zf-BED"/>
    <property type="match status" value="1"/>
</dbReference>
<dbReference type="GO" id="GO:0008270">
    <property type="term" value="F:zinc ion binding"/>
    <property type="evidence" value="ECO:0007669"/>
    <property type="project" value="UniProtKB-KW"/>
</dbReference>
<dbReference type="Pfam" id="PF05699">
    <property type="entry name" value="Dimer_Tnp_hAT"/>
    <property type="match status" value="1"/>
</dbReference>
<accession>A0A9C6THR8</accession>
<evidence type="ECO:0000256" key="10">
    <source>
        <dbReference type="SAM" id="MobiDB-lite"/>
    </source>
</evidence>
<proteinExistence type="predicted"/>
<evidence type="ECO:0000256" key="8">
    <source>
        <dbReference type="ARBA" id="ARBA00023163"/>
    </source>
</evidence>
<evidence type="ECO:0000256" key="3">
    <source>
        <dbReference type="ARBA" id="ARBA00022723"/>
    </source>
</evidence>
<keyword evidence="6" id="KW-0805">Transcription regulation</keyword>
<reference evidence="14" key="1">
    <citation type="journal article" date="2016" name="Nat. Genet.">
        <title>The genome sequences of Arachis duranensis and Arachis ipaensis, the diploid ancestors of cultivated peanut.</title>
        <authorList>
            <person name="Bertioli D.J."/>
            <person name="Cannon S.B."/>
            <person name="Froenicke L."/>
            <person name="Huang G."/>
            <person name="Farmer A.D."/>
            <person name="Cannon E.K."/>
            <person name="Liu X."/>
            <person name="Gao D."/>
            <person name="Clevenger J."/>
            <person name="Dash S."/>
            <person name="Ren L."/>
            <person name="Moretzsohn M.C."/>
            <person name="Shirasawa K."/>
            <person name="Huang W."/>
            <person name="Vidigal B."/>
            <person name="Abernathy B."/>
            <person name="Chu Y."/>
            <person name="Niederhuth C.E."/>
            <person name="Umale P."/>
            <person name="Araujo A.C."/>
            <person name="Kozik A."/>
            <person name="Kim K.D."/>
            <person name="Burow M.D."/>
            <person name="Varshney R.K."/>
            <person name="Wang X."/>
            <person name="Zhang X."/>
            <person name="Barkley N."/>
            <person name="Guimaraes P.M."/>
            <person name="Isobe S."/>
            <person name="Guo B."/>
            <person name="Liao B."/>
            <person name="Stalker H.T."/>
            <person name="Schmitz R.J."/>
            <person name="Scheffler B.E."/>
            <person name="Leal-Bertioli S.C."/>
            <person name="Xun X."/>
            <person name="Jackson S.A."/>
            <person name="Michelmore R."/>
            <person name="Ozias-Akins P."/>
        </authorList>
    </citation>
    <scope>NUCLEOTIDE SEQUENCE [LARGE SCALE GENOMIC DNA]</scope>
    <source>
        <strain evidence="14">cv. V14167</strain>
    </source>
</reference>
<evidence type="ECO:0000256" key="1">
    <source>
        <dbReference type="ARBA" id="ARBA00004123"/>
    </source>
</evidence>
<dbReference type="InterPro" id="IPR012337">
    <property type="entry name" value="RNaseH-like_sf"/>
</dbReference>
<keyword evidence="5" id="KW-0862">Zinc</keyword>
<dbReference type="GO" id="GO:0003677">
    <property type="term" value="F:DNA binding"/>
    <property type="evidence" value="ECO:0007669"/>
    <property type="project" value="UniProtKB-KW"/>
</dbReference>
<evidence type="ECO:0000313" key="14">
    <source>
        <dbReference type="Proteomes" id="UP000515211"/>
    </source>
</evidence>
<evidence type="ECO:0000256" key="7">
    <source>
        <dbReference type="ARBA" id="ARBA00023125"/>
    </source>
</evidence>
<comment type="subcellular location">
    <subcellularLocation>
        <location evidence="1">Nucleus</location>
    </subcellularLocation>
</comment>
<dbReference type="RefSeq" id="XP_052114366.1">
    <property type="nucleotide sequence ID" value="XM_052258406.1"/>
</dbReference>
<keyword evidence="3" id="KW-0479">Metal-binding</keyword>
<dbReference type="AlphaFoldDB" id="A0A9C6THR8"/>
<dbReference type="GO" id="GO:0005634">
    <property type="term" value="C:nucleus"/>
    <property type="evidence" value="ECO:0007669"/>
    <property type="project" value="UniProtKB-SubCell"/>
</dbReference>
<keyword evidence="4" id="KW-0863">Zinc-finger</keyword>
<evidence type="ECO:0000256" key="2">
    <source>
        <dbReference type="ARBA" id="ARBA00011738"/>
    </source>
</evidence>
<evidence type="ECO:0000313" key="15">
    <source>
        <dbReference type="RefSeq" id="XP_052114366.1"/>
    </source>
</evidence>
<evidence type="ECO:0000256" key="4">
    <source>
        <dbReference type="ARBA" id="ARBA00022771"/>
    </source>
</evidence>
<dbReference type="InterPro" id="IPR008906">
    <property type="entry name" value="HATC_C_dom"/>
</dbReference>
<evidence type="ECO:0000256" key="6">
    <source>
        <dbReference type="ARBA" id="ARBA00023015"/>
    </source>
</evidence>
<feature type="domain" description="BED-type" evidence="11">
    <location>
        <begin position="43"/>
        <end position="82"/>
    </location>
</feature>
<keyword evidence="8" id="KW-0804">Transcription</keyword>
<dbReference type="PANTHER" id="PTHR46481:SF11">
    <property type="entry name" value="ZINC FINGER BED DOMAIN-CONTAINING PROTEIN RICESLEEPER 2-LIKE"/>
    <property type="match status" value="1"/>
</dbReference>
<dbReference type="Pfam" id="PF14372">
    <property type="entry name" value="hAT-like_RNase-H"/>
    <property type="match status" value="1"/>
</dbReference>
<evidence type="ECO:0000256" key="5">
    <source>
        <dbReference type="ARBA" id="ARBA00022833"/>
    </source>
</evidence>
<keyword evidence="14" id="KW-1185">Reference proteome</keyword>
<dbReference type="InterPro" id="IPR052035">
    <property type="entry name" value="ZnF_BED_domain_contain"/>
</dbReference>
<dbReference type="KEGG" id="adu:127745571"/>
<keyword evidence="9" id="KW-0539">Nucleus</keyword>
<feature type="region of interest" description="Disordered" evidence="10">
    <location>
        <begin position="1"/>
        <end position="36"/>
    </location>
</feature>
<evidence type="ECO:0000259" key="12">
    <source>
        <dbReference type="Pfam" id="PF05699"/>
    </source>
</evidence>
<name>A0A9C6THR8_ARADU</name>
<evidence type="ECO:0000259" key="13">
    <source>
        <dbReference type="Pfam" id="PF14372"/>
    </source>
</evidence>
<gene>
    <name evidence="15" type="primary">LOC127745571</name>
</gene>
<evidence type="ECO:0000259" key="11">
    <source>
        <dbReference type="Pfam" id="PF02892"/>
    </source>
</evidence>
<evidence type="ECO:0000256" key="9">
    <source>
        <dbReference type="ARBA" id="ARBA00023242"/>
    </source>
</evidence>
<dbReference type="SUPFAM" id="SSF53098">
    <property type="entry name" value="Ribonuclease H-like"/>
    <property type="match status" value="1"/>
</dbReference>
<dbReference type="InterPro" id="IPR025525">
    <property type="entry name" value="hAT-like_transposase_RNase-H"/>
</dbReference>
<dbReference type="SMART" id="SM00614">
    <property type="entry name" value="ZnF_BED"/>
    <property type="match status" value="1"/>
</dbReference>